<protein>
    <submittedName>
        <fullName evidence="1">Uncharacterized protein</fullName>
    </submittedName>
</protein>
<organism evidence="1">
    <name type="scientific">uncultured Caudovirales phage</name>
    <dbReference type="NCBI Taxonomy" id="2100421"/>
    <lineage>
        <taxon>Viruses</taxon>
        <taxon>Duplodnaviria</taxon>
        <taxon>Heunggongvirae</taxon>
        <taxon>Uroviricota</taxon>
        <taxon>Caudoviricetes</taxon>
        <taxon>Peduoviridae</taxon>
        <taxon>Maltschvirus</taxon>
        <taxon>Maltschvirus maltsch</taxon>
    </lineage>
</organism>
<evidence type="ECO:0000313" key="1">
    <source>
        <dbReference type="EMBL" id="CAB5221100.1"/>
    </source>
</evidence>
<sequence length="65" mass="7347">MRKDQAAVLIQIMRKLEAEVGTLNDAGLDDYADMLQDIGYKIVEELTEKFQDDDLNTLFGHCGVE</sequence>
<gene>
    <name evidence="1" type="ORF">UFOVP245_72</name>
</gene>
<dbReference type="EMBL" id="LR798287">
    <property type="protein sequence ID" value="CAB5221100.1"/>
    <property type="molecule type" value="Genomic_DNA"/>
</dbReference>
<accession>A0A6J7WTL7</accession>
<reference evidence="1" key="1">
    <citation type="submission" date="2020-05" db="EMBL/GenBank/DDBJ databases">
        <authorList>
            <person name="Chiriac C."/>
            <person name="Salcher M."/>
            <person name="Ghai R."/>
            <person name="Kavagutti S V."/>
        </authorList>
    </citation>
    <scope>NUCLEOTIDE SEQUENCE</scope>
</reference>
<name>A0A6J7WTL7_9CAUD</name>
<proteinExistence type="predicted"/>